<dbReference type="InterPro" id="IPR049449">
    <property type="entry name" value="TesB_ACOT8-like_N"/>
</dbReference>
<proteinExistence type="predicted"/>
<dbReference type="InterPro" id="IPR029069">
    <property type="entry name" value="HotDog_dom_sf"/>
</dbReference>
<dbReference type="InterPro" id="IPR049450">
    <property type="entry name" value="ACOT8-like_C"/>
</dbReference>
<evidence type="ECO:0000259" key="2">
    <source>
        <dbReference type="Pfam" id="PF20789"/>
    </source>
</evidence>
<gene>
    <name evidence="3" type="ORF">EAH80_10250</name>
</gene>
<dbReference type="EMBL" id="RCZG01000003">
    <property type="protein sequence ID" value="TPG35138.1"/>
    <property type="molecule type" value="Genomic_DNA"/>
</dbReference>
<dbReference type="Pfam" id="PF13622">
    <property type="entry name" value="4HBT_3"/>
    <property type="match status" value="1"/>
</dbReference>
<dbReference type="RefSeq" id="WP_140690000.1">
    <property type="nucleotide sequence ID" value="NZ_RCZG01000003.1"/>
</dbReference>
<comment type="caution">
    <text evidence="3">The sequence shown here is derived from an EMBL/GenBank/DDBJ whole genome shotgun (WGS) entry which is preliminary data.</text>
</comment>
<dbReference type="AlphaFoldDB" id="A0A502EBU9"/>
<dbReference type="InterPro" id="IPR042171">
    <property type="entry name" value="Acyl-CoA_hotdog"/>
</dbReference>
<dbReference type="Proteomes" id="UP000320095">
    <property type="component" value="Unassembled WGS sequence"/>
</dbReference>
<dbReference type="Gene3D" id="2.40.160.210">
    <property type="entry name" value="Acyl-CoA thioesterase, double hotdog domain"/>
    <property type="match status" value="1"/>
</dbReference>
<evidence type="ECO:0000313" key="4">
    <source>
        <dbReference type="Proteomes" id="UP000320095"/>
    </source>
</evidence>
<accession>A0A502EBU9</accession>
<evidence type="ECO:0000259" key="1">
    <source>
        <dbReference type="Pfam" id="PF13622"/>
    </source>
</evidence>
<feature type="domain" description="Acyl-CoA thioesterase-like N-terminal HotDog" evidence="1">
    <location>
        <begin position="25"/>
        <end position="105"/>
    </location>
</feature>
<reference evidence="3 4" key="1">
    <citation type="journal article" date="2019" name="Environ. Microbiol.">
        <title>Species interactions and distinct microbial communities in high Arctic permafrost affected cryosols are associated with the CH4 and CO2 gas fluxes.</title>
        <authorList>
            <person name="Altshuler I."/>
            <person name="Hamel J."/>
            <person name="Turney S."/>
            <person name="Magnuson E."/>
            <person name="Levesque R."/>
            <person name="Greer C."/>
            <person name="Whyte L.G."/>
        </authorList>
    </citation>
    <scope>NUCLEOTIDE SEQUENCE [LARGE SCALE GENOMIC DNA]</scope>
    <source>
        <strain evidence="3 4">S5.20</strain>
    </source>
</reference>
<organism evidence="3 4">
    <name type="scientific">Mycolicibacterium hodleri</name>
    <dbReference type="NCBI Taxonomy" id="49897"/>
    <lineage>
        <taxon>Bacteria</taxon>
        <taxon>Bacillati</taxon>
        <taxon>Actinomycetota</taxon>
        <taxon>Actinomycetes</taxon>
        <taxon>Mycobacteriales</taxon>
        <taxon>Mycobacteriaceae</taxon>
        <taxon>Mycolicibacterium</taxon>
    </lineage>
</organism>
<keyword evidence="4" id="KW-1185">Reference proteome</keyword>
<dbReference type="OrthoDB" id="4968093at2"/>
<sequence>MTTQRPPAFFTADGDGFNPSIMAQGPWGSTIAGNFVGGILGHVVENAVTDRGLTPARLTVDLLRPAALAPLRGRSSIVRQGRRLVLVEAELLQSDTVVARATALFLRRGEQPSGEVWTTPLAMPPIPLAPTGPSVGVPLLIWAYGRNGHAAGRSFDLTEWQHDGPKFVWVRDLVPLIAGVPTTPFVRASMAGDVASSLTHYGTAGLNYINADYTLTMSRLPEGEDIGLAALTYTGDDGVGTGTAALFDHRGQIGTATATTLANTGFSPPTSR</sequence>
<protein>
    <submittedName>
        <fullName evidence="3">Thioesterase family protein</fullName>
    </submittedName>
</protein>
<evidence type="ECO:0000313" key="3">
    <source>
        <dbReference type="EMBL" id="TPG35138.1"/>
    </source>
</evidence>
<dbReference type="SUPFAM" id="SSF54637">
    <property type="entry name" value="Thioesterase/thiol ester dehydrase-isomerase"/>
    <property type="match status" value="1"/>
</dbReference>
<feature type="domain" description="Acyl-CoA thioesterase-like C-terminal" evidence="2">
    <location>
        <begin position="166"/>
        <end position="257"/>
    </location>
</feature>
<dbReference type="CDD" id="cd03443">
    <property type="entry name" value="PaaI_thioesterase"/>
    <property type="match status" value="1"/>
</dbReference>
<name>A0A502EBU9_9MYCO</name>
<dbReference type="Pfam" id="PF20789">
    <property type="entry name" value="4HBT_3C"/>
    <property type="match status" value="1"/>
</dbReference>